<proteinExistence type="predicted"/>
<sequence length="49" mass="5820">MQNCKKFKKSDFYGIMPFLSLSRISENWCLSHKKTPVKIKKQALFLKLD</sequence>
<dbReference type="AlphaFoldDB" id="A0A085JC71"/>
<keyword evidence="2" id="KW-1185">Reference proteome</keyword>
<dbReference type="EMBL" id="JMPR01000041">
    <property type="protein sequence ID" value="KFD18067.1"/>
    <property type="molecule type" value="Genomic_DNA"/>
</dbReference>
<name>A0A085JC71_9GAMM</name>
<accession>A0A085JC71</accession>
<protein>
    <submittedName>
        <fullName evidence="1">Uncharacterized protein</fullName>
    </submittedName>
</protein>
<organism evidence="1 2">
    <name type="scientific">Tatumella ptyseos ATCC 33301</name>
    <dbReference type="NCBI Taxonomy" id="1005995"/>
    <lineage>
        <taxon>Bacteria</taxon>
        <taxon>Pseudomonadati</taxon>
        <taxon>Pseudomonadota</taxon>
        <taxon>Gammaproteobacteria</taxon>
        <taxon>Enterobacterales</taxon>
        <taxon>Erwiniaceae</taxon>
        <taxon>Tatumella</taxon>
    </lineage>
</organism>
<gene>
    <name evidence="1" type="ORF">GTPT_2799</name>
</gene>
<evidence type="ECO:0000313" key="1">
    <source>
        <dbReference type="EMBL" id="KFD18067.1"/>
    </source>
</evidence>
<reference evidence="1 2" key="1">
    <citation type="submission" date="2014-05" db="EMBL/GenBank/DDBJ databases">
        <title>ATOL: Assembling a taxonomically balanced genome-scale reconstruction of the evolutionary history of the Enterobacteriaceae.</title>
        <authorList>
            <person name="Plunkett G.III."/>
            <person name="Neeno-Eckwall E.C."/>
            <person name="Glasner J.D."/>
            <person name="Perna N.T."/>
        </authorList>
    </citation>
    <scope>NUCLEOTIDE SEQUENCE [LARGE SCALE GENOMIC DNA]</scope>
    <source>
        <strain evidence="1 2">ATCC 33301</strain>
    </source>
</reference>
<dbReference type="Proteomes" id="UP000028602">
    <property type="component" value="Unassembled WGS sequence"/>
</dbReference>
<evidence type="ECO:0000313" key="2">
    <source>
        <dbReference type="Proteomes" id="UP000028602"/>
    </source>
</evidence>
<comment type="caution">
    <text evidence="1">The sequence shown here is derived from an EMBL/GenBank/DDBJ whole genome shotgun (WGS) entry which is preliminary data.</text>
</comment>